<dbReference type="Pfam" id="PF00528">
    <property type="entry name" value="BPD_transp_1"/>
    <property type="match status" value="1"/>
</dbReference>
<keyword evidence="6 7" id="KW-0472">Membrane</keyword>
<comment type="subcellular location">
    <subcellularLocation>
        <location evidence="1 7">Cell membrane</location>
        <topology evidence="1 7">Multi-pass membrane protein</topology>
    </subcellularLocation>
</comment>
<evidence type="ECO:0000313" key="10">
    <source>
        <dbReference type="Proteomes" id="UP000824128"/>
    </source>
</evidence>
<dbReference type="EMBL" id="DVNZ01000192">
    <property type="protein sequence ID" value="HIU94707.1"/>
    <property type="molecule type" value="Genomic_DNA"/>
</dbReference>
<dbReference type="InterPro" id="IPR035906">
    <property type="entry name" value="MetI-like_sf"/>
</dbReference>
<keyword evidence="4 7" id="KW-0812">Transmembrane</keyword>
<feature type="transmembrane region" description="Helical" evidence="7">
    <location>
        <begin position="103"/>
        <end position="122"/>
    </location>
</feature>
<evidence type="ECO:0000256" key="1">
    <source>
        <dbReference type="ARBA" id="ARBA00004651"/>
    </source>
</evidence>
<evidence type="ECO:0000256" key="5">
    <source>
        <dbReference type="ARBA" id="ARBA00022989"/>
    </source>
</evidence>
<reference evidence="9" key="2">
    <citation type="journal article" date="2021" name="PeerJ">
        <title>Extensive microbial diversity within the chicken gut microbiome revealed by metagenomics and culture.</title>
        <authorList>
            <person name="Gilroy R."/>
            <person name="Ravi A."/>
            <person name="Getino M."/>
            <person name="Pursley I."/>
            <person name="Horton D.L."/>
            <person name="Alikhan N.F."/>
            <person name="Baker D."/>
            <person name="Gharbi K."/>
            <person name="Hall N."/>
            <person name="Watson M."/>
            <person name="Adriaenssens E.M."/>
            <person name="Foster-Nyarko E."/>
            <person name="Jarju S."/>
            <person name="Secka A."/>
            <person name="Antonio M."/>
            <person name="Oren A."/>
            <person name="Chaudhuri R.R."/>
            <person name="La Ragione R."/>
            <person name="Hildebrand F."/>
            <person name="Pallen M.J."/>
        </authorList>
    </citation>
    <scope>NUCLEOTIDE SEQUENCE</scope>
    <source>
        <strain evidence="9">ChiGjej2B2-16831</strain>
    </source>
</reference>
<evidence type="ECO:0000256" key="6">
    <source>
        <dbReference type="ARBA" id="ARBA00023136"/>
    </source>
</evidence>
<evidence type="ECO:0000259" key="8">
    <source>
        <dbReference type="PROSITE" id="PS50928"/>
    </source>
</evidence>
<feature type="transmembrane region" description="Helical" evidence="7">
    <location>
        <begin position="281"/>
        <end position="307"/>
    </location>
</feature>
<protein>
    <submittedName>
        <fullName evidence="9">ABC transporter permease</fullName>
    </submittedName>
</protein>
<dbReference type="SUPFAM" id="SSF161098">
    <property type="entry name" value="MetI-like"/>
    <property type="match status" value="1"/>
</dbReference>
<dbReference type="PANTHER" id="PTHR30465:SF0">
    <property type="entry name" value="OLIGOPEPTIDE TRANSPORT SYSTEM PERMEASE PROTEIN APPB"/>
    <property type="match status" value="1"/>
</dbReference>
<comment type="caution">
    <text evidence="9">The sequence shown here is derived from an EMBL/GenBank/DDBJ whole genome shotgun (WGS) entry which is preliminary data.</text>
</comment>
<evidence type="ECO:0000256" key="2">
    <source>
        <dbReference type="ARBA" id="ARBA00022448"/>
    </source>
</evidence>
<gene>
    <name evidence="9" type="ORF">IAD24_06055</name>
</gene>
<feature type="transmembrane region" description="Helical" evidence="7">
    <location>
        <begin position="235"/>
        <end position="261"/>
    </location>
</feature>
<evidence type="ECO:0000256" key="3">
    <source>
        <dbReference type="ARBA" id="ARBA00022475"/>
    </source>
</evidence>
<dbReference type="CDD" id="cd06261">
    <property type="entry name" value="TM_PBP2"/>
    <property type="match status" value="1"/>
</dbReference>
<feature type="domain" description="ABC transmembrane type-1" evidence="8">
    <location>
        <begin position="95"/>
        <end position="300"/>
    </location>
</feature>
<dbReference type="GO" id="GO:0055085">
    <property type="term" value="P:transmembrane transport"/>
    <property type="evidence" value="ECO:0007669"/>
    <property type="project" value="InterPro"/>
</dbReference>
<dbReference type="Gene3D" id="1.10.3720.10">
    <property type="entry name" value="MetI-like"/>
    <property type="match status" value="1"/>
</dbReference>
<dbReference type="InterPro" id="IPR000515">
    <property type="entry name" value="MetI-like"/>
</dbReference>
<dbReference type="InterPro" id="IPR045621">
    <property type="entry name" value="BPD_transp_1_N"/>
</dbReference>
<evidence type="ECO:0000256" key="4">
    <source>
        <dbReference type="ARBA" id="ARBA00022692"/>
    </source>
</evidence>
<dbReference type="PROSITE" id="PS50928">
    <property type="entry name" value="ABC_TM1"/>
    <property type="match status" value="1"/>
</dbReference>
<dbReference type="PANTHER" id="PTHR30465">
    <property type="entry name" value="INNER MEMBRANE ABC TRANSPORTER"/>
    <property type="match status" value="1"/>
</dbReference>
<evidence type="ECO:0000313" key="9">
    <source>
        <dbReference type="EMBL" id="HIU94707.1"/>
    </source>
</evidence>
<feature type="transmembrane region" description="Helical" evidence="7">
    <location>
        <begin position="134"/>
        <end position="155"/>
    </location>
</feature>
<comment type="similarity">
    <text evidence="7">Belongs to the binding-protein-dependent transport system permease family.</text>
</comment>
<accession>A0A9D1STX7</accession>
<keyword evidence="3" id="KW-1003">Cell membrane</keyword>
<dbReference type="GO" id="GO:0005886">
    <property type="term" value="C:plasma membrane"/>
    <property type="evidence" value="ECO:0007669"/>
    <property type="project" value="UniProtKB-SubCell"/>
</dbReference>
<dbReference type="Proteomes" id="UP000824128">
    <property type="component" value="Unassembled WGS sequence"/>
</dbReference>
<name>A0A9D1STX7_9FIRM</name>
<keyword evidence="5 7" id="KW-1133">Transmembrane helix</keyword>
<proteinExistence type="inferred from homology"/>
<feature type="transmembrane region" description="Helical" evidence="7">
    <location>
        <begin position="175"/>
        <end position="196"/>
    </location>
</feature>
<organism evidence="9 10">
    <name type="scientific">Candidatus Aphodomorpha intestinavium</name>
    <dbReference type="NCBI Taxonomy" id="2840672"/>
    <lineage>
        <taxon>Bacteria</taxon>
        <taxon>Bacillati</taxon>
        <taxon>Bacillota</taxon>
        <taxon>Clostridia</taxon>
        <taxon>Eubacteriales</taxon>
        <taxon>Candidatus Aphodomorpha</taxon>
    </lineage>
</organism>
<dbReference type="Pfam" id="PF19300">
    <property type="entry name" value="BPD_transp_1_N"/>
    <property type="match status" value="1"/>
</dbReference>
<keyword evidence="2 7" id="KW-0813">Transport</keyword>
<evidence type="ECO:0000256" key="7">
    <source>
        <dbReference type="RuleBase" id="RU363032"/>
    </source>
</evidence>
<sequence>MTKYVIQRVLLMLMTLLIITCIAFVLVRMLPPAELPLNDPHTAVIEARREAAGYNKPYLVQFGIFLRDIFTRFDWGVSDTLYFGQDVWKIFVEKLPATVCVNLYSILLSIPLGILLGILAALKHNTWADYTISTVTMIVISVPSFVFAFLIQYFLSYKLGWFPFLMKEGTDFFSWSMFVSMLPAVLSLSFGVIASFTRTTRAELTEVLTSEFMLLARTKGLTRAQATVRHALKNCMVVVVPAIFGNFIGIMSGSLIIERIFSVPGVGRLYLNAINARDYPLFILVSTFYTAIGLIAAIVTDISYGFIDPRIRMGSKK</sequence>
<dbReference type="AlphaFoldDB" id="A0A9D1STX7"/>
<feature type="transmembrane region" description="Helical" evidence="7">
    <location>
        <begin position="9"/>
        <end position="30"/>
    </location>
</feature>
<reference evidence="9" key="1">
    <citation type="submission" date="2020-10" db="EMBL/GenBank/DDBJ databases">
        <authorList>
            <person name="Gilroy R."/>
        </authorList>
    </citation>
    <scope>NUCLEOTIDE SEQUENCE</scope>
    <source>
        <strain evidence="9">ChiGjej2B2-16831</strain>
    </source>
</reference>